<feature type="domain" description="Reverse transcriptase zinc-binding" evidence="1">
    <location>
        <begin position="100"/>
        <end position="201"/>
    </location>
</feature>
<protein>
    <recommendedName>
        <fullName evidence="1">Reverse transcriptase zinc-binding domain-containing protein</fullName>
    </recommendedName>
</protein>
<organism evidence="2 3">
    <name type="scientific">Coffea arabica</name>
    <name type="common">Arabian coffee</name>
    <dbReference type="NCBI Taxonomy" id="13443"/>
    <lineage>
        <taxon>Eukaryota</taxon>
        <taxon>Viridiplantae</taxon>
        <taxon>Streptophyta</taxon>
        <taxon>Embryophyta</taxon>
        <taxon>Tracheophyta</taxon>
        <taxon>Spermatophyta</taxon>
        <taxon>Magnoliopsida</taxon>
        <taxon>eudicotyledons</taxon>
        <taxon>Gunneridae</taxon>
        <taxon>Pentapetalae</taxon>
        <taxon>asterids</taxon>
        <taxon>lamiids</taxon>
        <taxon>Gentianales</taxon>
        <taxon>Rubiaceae</taxon>
        <taxon>Ixoroideae</taxon>
        <taxon>Gardenieae complex</taxon>
        <taxon>Bertiereae - Coffeeae clade</taxon>
        <taxon>Coffeeae</taxon>
        <taxon>Coffea</taxon>
    </lineage>
</organism>
<evidence type="ECO:0000313" key="2">
    <source>
        <dbReference type="Proteomes" id="UP001652660"/>
    </source>
</evidence>
<keyword evidence="2" id="KW-1185">Reference proteome</keyword>
<dbReference type="Pfam" id="PF13966">
    <property type="entry name" value="zf-RVT"/>
    <property type="match status" value="1"/>
</dbReference>
<dbReference type="Proteomes" id="UP001652660">
    <property type="component" value="Chromosome 4c"/>
</dbReference>
<accession>A0ABM4U1B1</accession>
<evidence type="ECO:0000259" key="1">
    <source>
        <dbReference type="Pfam" id="PF13966"/>
    </source>
</evidence>
<proteinExistence type="predicted"/>
<sequence>MSAREIVKRGILKRVGSGKSIKIWMDQWIPNSPNGRPTTCKPDNWEEQRAEELITNFRWNKNAIFRIFNKDDAENILKIPISLSGVGDKHFCIHNRQGEYSMKSCYQALLKEEKSKELEAKGESGSSYDDSNTQMWKTLWGLNVKHKIKLFIWRCITNTLTARETIFRRTKQGSPFCSRCGDKVETVEHILFHCSQAQQVWKIAPVQWDGIQSLTGCFKQWWATSTS</sequence>
<evidence type="ECO:0000313" key="3">
    <source>
        <dbReference type="RefSeq" id="XP_071901071.1"/>
    </source>
</evidence>
<dbReference type="InterPro" id="IPR026960">
    <property type="entry name" value="RVT-Znf"/>
</dbReference>
<dbReference type="GeneID" id="140004820"/>
<gene>
    <name evidence="3" type="primary">LOC140004820</name>
</gene>
<reference evidence="3" key="1">
    <citation type="submission" date="2025-08" db="UniProtKB">
        <authorList>
            <consortium name="RefSeq"/>
        </authorList>
    </citation>
    <scope>IDENTIFICATION</scope>
    <source>
        <tissue evidence="3">Leaves</tissue>
    </source>
</reference>
<dbReference type="RefSeq" id="XP_071901071.1">
    <property type="nucleotide sequence ID" value="XM_072044970.1"/>
</dbReference>
<name>A0ABM4U1B1_COFAR</name>